<evidence type="ECO:0000313" key="5">
    <source>
        <dbReference type="Proteomes" id="UP000785679"/>
    </source>
</evidence>
<name>A0A8J8T6P9_HALGN</name>
<dbReference type="PANTHER" id="PTHR10655:SF17">
    <property type="entry name" value="LYSOPHOSPHOLIPASE-LIKE PROTEIN 1"/>
    <property type="match status" value="1"/>
</dbReference>
<evidence type="ECO:0000256" key="2">
    <source>
        <dbReference type="ARBA" id="ARBA00022801"/>
    </source>
</evidence>
<keyword evidence="5" id="KW-1185">Reference proteome</keyword>
<dbReference type="GO" id="GO:0052689">
    <property type="term" value="F:carboxylic ester hydrolase activity"/>
    <property type="evidence" value="ECO:0007669"/>
    <property type="project" value="TreeGrafter"/>
</dbReference>
<dbReference type="Pfam" id="PF02230">
    <property type="entry name" value="Abhydrolase_2"/>
    <property type="match status" value="2"/>
</dbReference>
<comment type="caution">
    <text evidence="4">The sequence shown here is derived from an EMBL/GenBank/DDBJ whole genome shotgun (WGS) entry which is preliminary data.</text>
</comment>
<dbReference type="InterPro" id="IPR050565">
    <property type="entry name" value="LYPA1-2/EST-like"/>
</dbReference>
<dbReference type="InterPro" id="IPR003140">
    <property type="entry name" value="PLipase/COase/thioEstase"/>
</dbReference>
<organism evidence="4 5">
    <name type="scientific">Halteria grandinella</name>
    <dbReference type="NCBI Taxonomy" id="5974"/>
    <lineage>
        <taxon>Eukaryota</taxon>
        <taxon>Sar</taxon>
        <taxon>Alveolata</taxon>
        <taxon>Ciliophora</taxon>
        <taxon>Intramacronucleata</taxon>
        <taxon>Spirotrichea</taxon>
        <taxon>Stichotrichia</taxon>
        <taxon>Sporadotrichida</taxon>
        <taxon>Halteriidae</taxon>
        <taxon>Halteria</taxon>
    </lineage>
</organism>
<dbReference type="EMBL" id="RRYP01003547">
    <property type="protein sequence ID" value="TNV83705.1"/>
    <property type="molecule type" value="Genomic_DNA"/>
</dbReference>
<dbReference type="PANTHER" id="PTHR10655">
    <property type="entry name" value="LYSOPHOSPHOLIPASE-RELATED"/>
    <property type="match status" value="1"/>
</dbReference>
<dbReference type="SUPFAM" id="SSF53474">
    <property type="entry name" value="alpha/beta-Hydrolases"/>
    <property type="match status" value="2"/>
</dbReference>
<dbReference type="Gene3D" id="3.40.50.1820">
    <property type="entry name" value="alpha/beta hydrolase"/>
    <property type="match status" value="2"/>
</dbReference>
<dbReference type="InterPro" id="IPR029058">
    <property type="entry name" value="AB_hydrolase_fold"/>
</dbReference>
<protein>
    <recommendedName>
        <fullName evidence="3">Phospholipase/carboxylesterase/thioesterase domain-containing protein</fullName>
    </recommendedName>
</protein>
<dbReference type="GO" id="GO:0005737">
    <property type="term" value="C:cytoplasm"/>
    <property type="evidence" value="ECO:0007669"/>
    <property type="project" value="TreeGrafter"/>
</dbReference>
<feature type="domain" description="Phospholipase/carboxylesterase/thioesterase" evidence="3">
    <location>
        <begin position="249"/>
        <end position="457"/>
    </location>
</feature>
<feature type="domain" description="Phospholipase/carboxylesterase/thioesterase" evidence="3">
    <location>
        <begin position="1"/>
        <end position="215"/>
    </location>
</feature>
<reference evidence="4" key="1">
    <citation type="submission" date="2019-06" db="EMBL/GenBank/DDBJ databases">
        <authorList>
            <person name="Zheng W."/>
        </authorList>
    </citation>
    <scope>NUCLEOTIDE SEQUENCE</scope>
    <source>
        <strain evidence="4">QDHG01</strain>
    </source>
</reference>
<dbReference type="AlphaFoldDB" id="A0A8J8T6P9"/>
<dbReference type="Proteomes" id="UP000785679">
    <property type="component" value="Unassembled WGS sequence"/>
</dbReference>
<dbReference type="GO" id="GO:0008474">
    <property type="term" value="F:palmitoyl-(protein) hydrolase activity"/>
    <property type="evidence" value="ECO:0007669"/>
    <property type="project" value="TreeGrafter"/>
</dbReference>
<evidence type="ECO:0000313" key="4">
    <source>
        <dbReference type="EMBL" id="TNV83705.1"/>
    </source>
</evidence>
<sequence length="470" mass="53643">MHGLNENAEFYRQKITDSQSFEILEGFKIVLPTAPLRKVTVKGGQEMHAWFDVKNFDPTDPTRSNNEHILEQVHRIIRLATKYAKEYHQGDYSKVFVGGFSQGCSMAFLVGLFIPQVLGGIIGFAGRQVPLYFDMLSEGKRESTEKLWNLTEKVLNLNVFHYHGEDDFPITVGSVKEINERSWIKEGFKRYQFLTEKGLGHDISNDGYKRANQFLIDIIKNQSQHMGCTQGTVRQSMKGTPAIKETPEIQIFIHGELSSGEKVLENLQSGMFPFPEGGFQVVLPTAPIREIQKSFYTGPANSWYIVNDREFDDPLRYNEDHIRDQLAVIRALIKSKAEEYHRSDYSKIFVGGMSQGGFLSFLTALSFPEKLAGLITMSCAVCPISEELIEKNPGFMKNIETLPILQFHGMEDQLFKYEKVKQQSEEFWVQRLKVKDFTFIGEEGLGHKTSQKGLEAGNRLIERVLKQSQQ</sequence>
<gene>
    <name evidence="4" type="ORF">FGO68_gene9208</name>
</gene>
<accession>A0A8J8T6P9</accession>
<evidence type="ECO:0000256" key="1">
    <source>
        <dbReference type="ARBA" id="ARBA00006499"/>
    </source>
</evidence>
<proteinExistence type="inferred from homology"/>
<evidence type="ECO:0000259" key="3">
    <source>
        <dbReference type="Pfam" id="PF02230"/>
    </source>
</evidence>
<keyword evidence="2" id="KW-0378">Hydrolase</keyword>
<dbReference type="OrthoDB" id="2418081at2759"/>
<comment type="similarity">
    <text evidence="1">Belongs to the AB hydrolase superfamily. AB hydrolase 2 family.</text>
</comment>